<comment type="subcellular location">
    <subcellularLocation>
        <location evidence="1">Mitochondrion</location>
    </subcellularLocation>
</comment>
<dbReference type="Gene3D" id="1.10.10.200">
    <property type="match status" value="1"/>
</dbReference>
<evidence type="ECO:0000313" key="5">
    <source>
        <dbReference type="EMBL" id="CAL1689336.1"/>
    </source>
</evidence>
<dbReference type="EMBL" id="OZ034832">
    <property type="protein sequence ID" value="CAL1689336.1"/>
    <property type="molecule type" value="Genomic_DNA"/>
</dbReference>
<evidence type="ECO:0000256" key="1">
    <source>
        <dbReference type="ARBA" id="ARBA00004173"/>
    </source>
</evidence>
<name>A0AAV2PC41_9HYME</name>
<dbReference type="InterPro" id="IPR029072">
    <property type="entry name" value="YebC-like"/>
</dbReference>
<organism evidence="5 6">
    <name type="scientific">Lasius platythorax</name>
    <dbReference type="NCBI Taxonomy" id="488582"/>
    <lineage>
        <taxon>Eukaryota</taxon>
        <taxon>Metazoa</taxon>
        <taxon>Ecdysozoa</taxon>
        <taxon>Arthropoda</taxon>
        <taxon>Hexapoda</taxon>
        <taxon>Insecta</taxon>
        <taxon>Pterygota</taxon>
        <taxon>Neoptera</taxon>
        <taxon>Endopterygota</taxon>
        <taxon>Hymenoptera</taxon>
        <taxon>Apocrita</taxon>
        <taxon>Aculeata</taxon>
        <taxon>Formicoidea</taxon>
        <taxon>Formicidae</taxon>
        <taxon>Formicinae</taxon>
        <taxon>Lasius</taxon>
        <taxon>Lasius</taxon>
    </lineage>
</organism>
<dbReference type="InterPro" id="IPR026564">
    <property type="entry name" value="Transcrip_reg_TACO1-like_dom3"/>
</dbReference>
<feature type="domain" description="TACO1/YebC-like second and third" evidence="3">
    <location>
        <begin position="109"/>
        <end position="261"/>
    </location>
</feature>
<evidence type="ECO:0008006" key="7">
    <source>
        <dbReference type="Google" id="ProtNLM"/>
    </source>
</evidence>
<evidence type="ECO:0000313" key="6">
    <source>
        <dbReference type="Proteomes" id="UP001497644"/>
    </source>
</evidence>
<reference evidence="5" key="1">
    <citation type="submission" date="2024-04" db="EMBL/GenBank/DDBJ databases">
        <authorList>
            <consortium name="Molecular Ecology Group"/>
        </authorList>
    </citation>
    <scope>NUCLEOTIDE SEQUENCE</scope>
</reference>
<keyword evidence="6" id="KW-1185">Reference proteome</keyword>
<dbReference type="SUPFAM" id="SSF75625">
    <property type="entry name" value="YebC-like"/>
    <property type="match status" value="1"/>
</dbReference>
<feature type="domain" description="TACO1/YebC-like N-terminal" evidence="4">
    <location>
        <begin position="28"/>
        <end position="98"/>
    </location>
</feature>
<dbReference type="InterPro" id="IPR048300">
    <property type="entry name" value="TACO1_YebC-like_2nd/3rd_dom"/>
</dbReference>
<accession>A0AAV2PC41</accession>
<dbReference type="InterPro" id="IPR017856">
    <property type="entry name" value="Integrase-like_N"/>
</dbReference>
<dbReference type="Pfam" id="PF01709">
    <property type="entry name" value="Transcrip_reg"/>
    <property type="match status" value="1"/>
</dbReference>
<dbReference type="Proteomes" id="UP001497644">
    <property type="component" value="Chromosome 9"/>
</dbReference>
<dbReference type="InterPro" id="IPR049083">
    <property type="entry name" value="TACO1_YebC_N"/>
</dbReference>
<dbReference type="Gene3D" id="3.30.70.980">
    <property type="match status" value="2"/>
</dbReference>
<evidence type="ECO:0000259" key="3">
    <source>
        <dbReference type="Pfam" id="PF01709"/>
    </source>
</evidence>
<dbReference type="InterPro" id="IPR002876">
    <property type="entry name" value="Transcrip_reg_TACO1-like"/>
</dbReference>
<protein>
    <recommendedName>
        <fullName evidence="7">Translational activator of cytochrome c oxidase 1</fullName>
    </recommendedName>
</protein>
<gene>
    <name evidence="5" type="ORF">LPLAT_LOCUS14282</name>
</gene>
<proteinExistence type="inferred from homology"/>
<sequence>MTEVLNRLLFNRYIYFLSKGNKRFAGHSKWANIKHIKAEKDNERMVLFHHLKLQMQIAIQEGGNTKPSHNSRLAQLIEQAKKANMPVASINNFLEKMEARKNKTQAGIAEVRGPNGYILLVRYKTDNAKAFIMQFKSKLKKTSGNITDTSVRKMFTHVGNIIVEKKGDLEQAMEDAINVGAEDVEEFEENNTKYFQFKCDPKLLNKIQNLLQGLQYCILSVEEDYIPHNVIELNDSDLETVSQLRNKILNLEDVSHIYDNINYDT</sequence>
<dbReference type="PANTHER" id="PTHR12532:SF0">
    <property type="entry name" value="TRANSLATIONAL ACTIVATOR OF CYTOCHROME C OXIDASE 1"/>
    <property type="match status" value="1"/>
</dbReference>
<dbReference type="PANTHER" id="PTHR12532">
    <property type="entry name" value="TRANSLATIONAL ACTIVATOR OF CYTOCHROME C OXIDASE 1"/>
    <property type="match status" value="1"/>
</dbReference>
<comment type="similarity">
    <text evidence="2">Belongs to the TACO1 family.</text>
</comment>
<dbReference type="FunFam" id="1.10.10.200:FF:000002">
    <property type="entry name" value="Probable transcriptional regulatory protein CLM62_37755"/>
    <property type="match status" value="1"/>
</dbReference>
<dbReference type="Pfam" id="PF20772">
    <property type="entry name" value="TACO1_YebC_N"/>
    <property type="match status" value="1"/>
</dbReference>
<dbReference type="AlphaFoldDB" id="A0AAV2PC41"/>
<evidence type="ECO:0000259" key="4">
    <source>
        <dbReference type="Pfam" id="PF20772"/>
    </source>
</evidence>
<evidence type="ECO:0000256" key="2">
    <source>
        <dbReference type="ARBA" id="ARBA00008724"/>
    </source>
</evidence>
<dbReference type="GO" id="GO:0005739">
    <property type="term" value="C:mitochondrion"/>
    <property type="evidence" value="ECO:0007669"/>
    <property type="project" value="UniProtKB-SubCell"/>
</dbReference>